<dbReference type="GO" id="GO:0008168">
    <property type="term" value="F:methyltransferase activity"/>
    <property type="evidence" value="ECO:0007669"/>
    <property type="project" value="UniProtKB-KW"/>
</dbReference>
<dbReference type="PROSITE" id="PS50868">
    <property type="entry name" value="POST_SET"/>
    <property type="match status" value="1"/>
</dbReference>
<organism evidence="6 8">
    <name type="scientific">Plasmodiophora brassicae</name>
    <name type="common">Clubroot disease agent</name>
    <dbReference type="NCBI Taxonomy" id="37360"/>
    <lineage>
        <taxon>Eukaryota</taxon>
        <taxon>Sar</taxon>
        <taxon>Rhizaria</taxon>
        <taxon>Endomyxa</taxon>
        <taxon>Phytomyxea</taxon>
        <taxon>Plasmodiophorida</taxon>
        <taxon>Plasmodiophoridae</taxon>
        <taxon>Plasmodiophora</taxon>
    </lineage>
</organism>
<keyword evidence="7" id="KW-0496">Mitochondrion</keyword>
<dbReference type="STRING" id="37360.A0A0G4J3G1"/>
<reference evidence="6 8" key="1">
    <citation type="submission" date="2015-02" db="EMBL/GenBank/DDBJ databases">
        <authorList>
            <person name="Chooi Y.-H."/>
        </authorList>
    </citation>
    <scope>NUCLEOTIDE SEQUENCE [LARGE SCALE GENOMIC DNA]</scope>
    <source>
        <strain evidence="6">E3</strain>
    </source>
</reference>
<evidence type="ECO:0000313" key="6">
    <source>
        <dbReference type="EMBL" id="CEP02082.1"/>
    </source>
</evidence>
<protein>
    <recommendedName>
        <fullName evidence="10">SET domain-containing protein</fullName>
    </recommendedName>
</protein>
<dbReference type="GO" id="GO:0032259">
    <property type="term" value="P:methylation"/>
    <property type="evidence" value="ECO:0007669"/>
    <property type="project" value="UniProtKB-KW"/>
</dbReference>
<keyword evidence="8" id="KW-1185">Reference proteome</keyword>
<dbReference type="EMBL" id="CDSF01000122">
    <property type="protein sequence ID" value="CEP02082.1"/>
    <property type="molecule type" value="Genomic_DNA"/>
</dbReference>
<evidence type="ECO:0000256" key="1">
    <source>
        <dbReference type="ARBA" id="ARBA00022603"/>
    </source>
</evidence>
<evidence type="ECO:0000313" key="8">
    <source>
        <dbReference type="Proteomes" id="UP000039324"/>
    </source>
</evidence>
<dbReference type="Proteomes" id="UP000039324">
    <property type="component" value="Unassembled WGS sequence"/>
</dbReference>
<proteinExistence type="predicted"/>
<dbReference type="PANTHER" id="PTHR12350">
    <property type="entry name" value="HISTONE-LYSINE N-METHYLTRANSFERASE-RELATED"/>
    <property type="match status" value="1"/>
</dbReference>
<dbReference type="OMA" id="RITTNDW"/>
<evidence type="ECO:0008006" key="10">
    <source>
        <dbReference type="Google" id="ProtNLM"/>
    </source>
</evidence>
<geneLocation type="mitochondrion" evidence="7"/>
<dbReference type="Gene3D" id="2.170.270.10">
    <property type="entry name" value="SET domain"/>
    <property type="match status" value="1"/>
</dbReference>
<dbReference type="OrthoDB" id="308383at2759"/>
<evidence type="ECO:0000259" key="5">
    <source>
        <dbReference type="PROSITE" id="PS50868"/>
    </source>
</evidence>
<dbReference type="InterPro" id="IPR001214">
    <property type="entry name" value="SET_dom"/>
</dbReference>
<dbReference type="SUPFAM" id="SSF82199">
    <property type="entry name" value="SET domain"/>
    <property type="match status" value="1"/>
</dbReference>
<accession>A0A0G4J3G1</accession>
<name>A0A0G4J3G1_PLABS</name>
<reference evidence="7 9" key="2">
    <citation type="submission" date="2018-03" db="EMBL/GenBank/DDBJ databases">
        <authorList>
            <person name="Fogelqvist J."/>
        </authorList>
    </citation>
    <scope>NUCLEOTIDE SEQUENCE [LARGE SCALE GENOMIC DNA]</scope>
</reference>
<evidence type="ECO:0000259" key="4">
    <source>
        <dbReference type="PROSITE" id="PS50280"/>
    </source>
</evidence>
<sequence>MPNYRLLGHDQYGVSPFPHSCTPSAWVVGHFIELRRTVRAGDAITLDFTFFETESSLYHGRPCMCGCGAPALAFDKWRDVGLMKIARRHVGRLIAAKFKENGWHDPRIEVRHSRASGMLGLHCRGTTISAGELIAVFAGKTIHRKYMFKPGAVSSRDYEMSLQIQDELWQIPNEDGPETTDYINHSCAPSAGMKDSVSLVAIRDIVPGEEVTIDYGMVNNGLLQNASDNFVCRCRATNCRGRITTNDWQHPNVRRLQQYCSPFVQEKMSATTSIC</sequence>
<dbReference type="Pfam" id="PF00856">
    <property type="entry name" value="SET"/>
    <property type="match status" value="1"/>
</dbReference>
<dbReference type="InterPro" id="IPR003616">
    <property type="entry name" value="Post-SET_dom"/>
</dbReference>
<feature type="domain" description="Post-SET" evidence="5">
    <location>
        <begin position="228"/>
        <end position="244"/>
    </location>
</feature>
<dbReference type="Proteomes" id="UP000290189">
    <property type="component" value="Unassembled WGS sequence"/>
</dbReference>
<keyword evidence="2" id="KW-0808">Transferase</keyword>
<dbReference type="PROSITE" id="PS50280">
    <property type="entry name" value="SET"/>
    <property type="match status" value="1"/>
</dbReference>
<dbReference type="PANTHER" id="PTHR12350:SF19">
    <property type="entry name" value="SET DOMAIN-CONTAINING PROTEIN"/>
    <property type="match status" value="1"/>
</dbReference>
<dbReference type="EMBL" id="OVEO01000001">
    <property type="protein sequence ID" value="SPQ93725.1"/>
    <property type="molecule type" value="Genomic_DNA"/>
</dbReference>
<gene>
    <name evidence="6" type="ORF">PBRA_002347</name>
    <name evidence="7" type="ORF">PLBR_LOCUS940</name>
</gene>
<dbReference type="InterPro" id="IPR046341">
    <property type="entry name" value="SET_dom_sf"/>
</dbReference>
<feature type="domain" description="SET" evidence="4">
    <location>
        <begin position="106"/>
        <end position="216"/>
    </location>
</feature>
<evidence type="ECO:0000313" key="9">
    <source>
        <dbReference type="Proteomes" id="UP000290189"/>
    </source>
</evidence>
<dbReference type="AlphaFoldDB" id="A0A0G4J3G1"/>
<dbReference type="SMART" id="SM00317">
    <property type="entry name" value="SET"/>
    <property type="match status" value="1"/>
</dbReference>
<evidence type="ECO:0000256" key="3">
    <source>
        <dbReference type="ARBA" id="ARBA00022691"/>
    </source>
</evidence>
<dbReference type="InterPro" id="IPR053201">
    <property type="entry name" value="Flavunoidine_N-MTase"/>
</dbReference>
<keyword evidence="3" id="KW-0949">S-adenosyl-L-methionine</keyword>
<evidence type="ECO:0000256" key="2">
    <source>
        <dbReference type="ARBA" id="ARBA00022679"/>
    </source>
</evidence>
<keyword evidence="1" id="KW-0489">Methyltransferase</keyword>
<evidence type="ECO:0000313" key="7">
    <source>
        <dbReference type="EMBL" id="SPQ93725.1"/>
    </source>
</evidence>